<dbReference type="SUPFAM" id="SSF52540">
    <property type="entry name" value="P-loop containing nucleoside triphosphate hydrolases"/>
    <property type="match status" value="1"/>
</dbReference>
<reference evidence="2 3" key="1">
    <citation type="submission" date="2022-10" db="EMBL/GenBank/DDBJ databases">
        <title>The complete genomes of actinobacterial strains from the NBC collection.</title>
        <authorList>
            <person name="Joergensen T.S."/>
            <person name="Alvarez Arevalo M."/>
            <person name="Sterndorff E.B."/>
            <person name="Faurdal D."/>
            <person name="Vuksanovic O."/>
            <person name="Mourched A.-S."/>
            <person name="Charusanti P."/>
            <person name="Shaw S."/>
            <person name="Blin K."/>
            <person name="Weber T."/>
        </authorList>
    </citation>
    <scope>NUCLEOTIDE SEQUENCE [LARGE SCALE GENOMIC DNA]</scope>
    <source>
        <strain evidence="2 3">NBC 01752</strain>
    </source>
</reference>
<accession>A0ABZ1HRS2</accession>
<dbReference type="Proteomes" id="UP001340816">
    <property type="component" value="Chromosome"/>
</dbReference>
<organism evidence="2 3">
    <name type="scientific">Streptomyces phaeochromogenes</name>
    <dbReference type="NCBI Taxonomy" id="1923"/>
    <lineage>
        <taxon>Bacteria</taxon>
        <taxon>Bacillati</taxon>
        <taxon>Actinomycetota</taxon>
        <taxon>Actinomycetes</taxon>
        <taxon>Kitasatosporales</taxon>
        <taxon>Streptomycetaceae</taxon>
        <taxon>Streptomyces</taxon>
        <taxon>Streptomyces phaeochromogenes group</taxon>
    </lineage>
</organism>
<feature type="compositionally biased region" description="Low complexity" evidence="1">
    <location>
        <begin position="578"/>
        <end position="594"/>
    </location>
</feature>
<evidence type="ECO:0000313" key="3">
    <source>
        <dbReference type="Proteomes" id="UP001340816"/>
    </source>
</evidence>
<dbReference type="RefSeq" id="WP_326761834.1">
    <property type="nucleotide sequence ID" value="NZ_CP108011.1"/>
</dbReference>
<evidence type="ECO:0008006" key="4">
    <source>
        <dbReference type="Google" id="ProtNLM"/>
    </source>
</evidence>
<feature type="region of interest" description="Disordered" evidence="1">
    <location>
        <begin position="573"/>
        <end position="594"/>
    </location>
</feature>
<dbReference type="InterPro" id="IPR027417">
    <property type="entry name" value="P-loop_NTPase"/>
</dbReference>
<name>A0ABZ1HRS2_STRPH</name>
<evidence type="ECO:0000256" key="1">
    <source>
        <dbReference type="SAM" id="MobiDB-lite"/>
    </source>
</evidence>
<gene>
    <name evidence="2" type="ORF">OHB35_45670</name>
</gene>
<sequence length="770" mass="84589">MSNISTAIDALLQARLRQLPEVQNESERWHTLGEHLAELDDALADLRAHTTMDAELVTSLTLPQLTEIQLAVGQAADSFRVIASRFTRTTVNIGVSGAARMGKSTLLQSVSGLDDNQIPTGHGIPVTAVRSRIFHSPTVRRAELEMHSPESFLAAVISPLHAALDLSPAPRTVAEFRDWVYPEVLPDTRHRVLLTRLRELQSALMSYEPLLTGGVKTVPLEEVRPFVAYPTHEEISKAGERVGRAYAAVREARIECAFPHEHVARIGIVDLPGLGEVVADAERRHVAGLRNEVDAVLVVKRSSDTSSFFDETDTAGLGLLDEVRGFVRSTGEFAYLVHNTDPDKLHLAENLRGDLLRNVNGGEPDRFFTVFETDVRDPERVGREVLGPLLKRMAEGLPVMDAEVLAGTRTQASSVRDRTRLQLTDLRRALDQVARRAGVPEEVNEAKAAQLRSTIARRLRVLVGELAAEAHGSVLDQGFGEAVEKAYEDVLGWIQDGFGKGADTWKEEALTCMITEGHAAAFAGPEFSRIRVEISRRFAALDDFFTARLTAAWDRTAALLAAECGALFKDEGSRQEDSASGSDDATATATPSARSGRDVLAELAELFASSSQPCPGLASAVNSLLDVRLEYRTLLYPRVRPDLAPLNLQVTHPDTGEQMQQVAVPLTAEGAEHLHELFNSLAEQAAFRIQRSLSQEAAVPAVVIHALVEQFEDTLIRSGTSVMEFRRFVRSYRNDLWPAEFKGIDEANSRFARVLRVTQDISKALEEGQR</sequence>
<keyword evidence="3" id="KW-1185">Reference proteome</keyword>
<protein>
    <recommendedName>
        <fullName evidence="4">Dynamin family protein</fullName>
    </recommendedName>
</protein>
<dbReference type="EMBL" id="CP109135">
    <property type="protein sequence ID" value="WSD19943.1"/>
    <property type="molecule type" value="Genomic_DNA"/>
</dbReference>
<evidence type="ECO:0000313" key="2">
    <source>
        <dbReference type="EMBL" id="WSD19943.1"/>
    </source>
</evidence>
<proteinExistence type="predicted"/>